<evidence type="ECO:0000313" key="11">
    <source>
        <dbReference type="Proteomes" id="UP000269226"/>
    </source>
</evidence>
<dbReference type="EMBL" id="AP018492">
    <property type="protein sequence ID" value="BBC60607.1"/>
    <property type="molecule type" value="Genomic_DNA"/>
</dbReference>
<dbReference type="InterPro" id="IPR023214">
    <property type="entry name" value="HAD_sf"/>
</dbReference>
<evidence type="ECO:0000256" key="4">
    <source>
        <dbReference type="ARBA" id="ARBA00022989"/>
    </source>
</evidence>
<accession>N0DK63</accession>
<reference evidence="10 11" key="2">
    <citation type="submission" date="2018-01" db="EMBL/GenBank/DDBJ databases">
        <title>Whole genome sequence of Melissococcus plutonius DAT561.</title>
        <authorList>
            <person name="Okumura K."/>
            <person name="Takamatsu D."/>
            <person name="Okura M."/>
        </authorList>
    </citation>
    <scope>NUCLEOTIDE SEQUENCE [LARGE SCALE GENOMIC DNA]</scope>
    <source>
        <strain evidence="10 11">DAT561</strain>
    </source>
</reference>
<dbReference type="GO" id="GO:0016887">
    <property type="term" value="F:ATP hydrolysis activity"/>
    <property type="evidence" value="ECO:0007669"/>
    <property type="project" value="InterPro"/>
</dbReference>
<dbReference type="InterPro" id="IPR023298">
    <property type="entry name" value="ATPase_P-typ_TM_dom_sf"/>
</dbReference>
<keyword evidence="5 7" id="KW-0472">Membrane</keyword>
<dbReference type="SFLD" id="SFLDF00027">
    <property type="entry name" value="p-type_atpase"/>
    <property type="match status" value="1"/>
</dbReference>
<dbReference type="Pfam" id="PF00122">
    <property type="entry name" value="E1-E2_ATPase"/>
    <property type="match status" value="1"/>
</dbReference>
<dbReference type="PANTHER" id="PTHR42861">
    <property type="entry name" value="CALCIUM-TRANSPORTING ATPASE"/>
    <property type="match status" value="1"/>
</dbReference>
<feature type="transmembrane region" description="Helical" evidence="7">
    <location>
        <begin position="694"/>
        <end position="715"/>
    </location>
</feature>
<dbReference type="SUPFAM" id="SSF81665">
    <property type="entry name" value="Calcium ATPase, transmembrane domain M"/>
    <property type="match status" value="1"/>
</dbReference>
<feature type="transmembrane region" description="Helical" evidence="7">
    <location>
        <begin position="75"/>
        <end position="94"/>
    </location>
</feature>
<dbReference type="InterPro" id="IPR044492">
    <property type="entry name" value="P_typ_ATPase_HD_dom"/>
</dbReference>
<feature type="transmembrane region" description="Helical" evidence="7">
    <location>
        <begin position="658"/>
        <end position="674"/>
    </location>
</feature>
<keyword evidence="3" id="KW-1278">Translocase</keyword>
<dbReference type="SFLD" id="SFLDS00003">
    <property type="entry name" value="Haloacid_Dehalogenase"/>
    <property type="match status" value="1"/>
</dbReference>
<dbReference type="PRINTS" id="PR00120">
    <property type="entry name" value="HATPASE"/>
</dbReference>
<dbReference type="Gene3D" id="3.40.1110.10">
    <property type="entry name" value="Calcium-transporting ATPase, cytoplasmic domain N"/>
    <property type="match status" value="1"/>
</dbReference>
<dbReference type="EMBL" id="AB778543">
    <property type="protein sequence ID" value="BAN14804.1"/>
    <property type="molecule type" value="Genomic_DNA"/>
</dbReference>
<evidence type="ECO:0000256" key="6">
    <source>
        <dbReference type="SAM" id="MobiDB-lite"/>
    </source>
</evidence>
<comment type="subcellular location">
    <subcellularLocation>
        <location evidence="1">Membrane</location>
        <topology evidence="1">Multi-pass membrane protein</topology>
    </subcellularLocation>
</comment>
<feature type="transmembrane region" description="Helical" evidence="7">
    <location>
        <begin position="243"/>
        <end position="263"/>
    </location>
</feature>
<evidence type="ECO:0000313" key="9">
    <source>
        <dbReference type="EMBL" id="BAN14804.1"/>
    </source>
</evidence>
<dbReference type="AlphaFoldDB" id="N0DK63"/>
<organism evidence="9">
    <name type="scientific">Melissococcus plutonius</name>
    <dbReference type="NCBI Taxonomy" id="33970"/>
    <lineage>
        <taxon>Bacteria</taxon>
        <taxon>Bacillati</taxon>
        <taxon>Bacillota</taxon>
        <taxon>Bacilli</taxon>
        <taxon>Lactobacillales</taxon>
        <taxon>Enterococcaceae</taxon>
        <taxon>Melissococcus</taxon>
    </lineage>
</organism>
<protein>
    <submittedName>
        <fullName evidence="9">Cation transport ATPase</fullName>
    </submittedName>
</protein>
<feature type="domain" description="P-type ATPase A" evidence="8">
    <location>
        <begin position="131"/>
        <end position="228"/>
    </location>
</feature>
<reference evidence="9" key="1">
    <citation type="journal article" date="2013" name="Appl. Environ. Microbiol.">
        <title>Identification of mutations involved in the requirement of potassium for growth of typical Melissococcus plutonius strains.</title>
        <authorList>
            <person name="Takamatsu D."/>
            <person name="Arai R."/>
            <person name="Miyoshi-Akiyama T."/>
            <person name="Okumura K."/>
            <person name="Okura M."/>
            <person name="Kirikae T."/>
            <person name="Kojima A."/>
            <person name="Osaki M."/>
        </authorList>
    </citation>
    <scope>NUCLEOTIDE SEQUENCE</scope>
    <source>
        <strain evidence="9">DAT561</strain>
    </source>
</reference>
<dbReference type="Gene3D" id="3.40.50.1000">
    <property type="entry name" value="HAD superfamily/HAD-like"/>
    <property type="match status" value="1"/>
</dbReference>
<proteinExistence type="predicted"/>
<dbReference type="SUPFAM" id="SSF81653">
    <property type="entry name" value="Calcium ATPase, transduction domain A"/>
    <property type="match status" value="1"/>
</dbReference>
<keyword evidence="4 7" id="KW-1133">Transmembrane helix</keyword>
<sequence length="818" mass="91290">MKRFFSKKTPNEQLLGDKQSMKKNSSLTNDTQIQIPENITGLSEQEVKQQVEKGNYNKEIENISRTTAQIIRDNSLTLFNFINLFLAVSVFLVGYPENALFFWVILVNTAIGVFQEIHAKRTIDQLSIVNRSTVSVVRENKIKQIYQEDIVLNDILFLTTGNQIPSDGKVLYTKGLEIDESLLTGESDNISKQVDDSVMSGSFVTAGTGFIQITAVGEDNFVAKLSREAKSEKQSTSELMDSLNLLIKWLTIAIIPIGLLLFWSQFHSTGSLSKAVLGVSGALISMIPEGLMLLTSVAFAVGAANLAKKKTLIQRLSCIETLARVDIICLDKTGTITDGTLSFQEAIIQKGTNKEQVDEALSELMLELPDQNTTAQAIRKAYPLTKAKWQAENTIPFSSARKWSGVTFEEKGSYVIGAPEFIYQEVPAELNTQITELNETGNRVLILASFSDELKDEQLPKQIQTMAILVLLDTIRENATETFSYFKDEEVTLKVISGDNPITVSKIAQKAGIQNAEAFVDMSKIDKDTDYQKLVEETTVFGRVTPYQKRELVIALKQNNHTTCMTGDGVNDILSLREADVSVAMASGSDAARAVADVVLLNSNFSSMIQVLYEGRRVINNIERVASMYMVKTIYSAILAVMFIFIALPYPFAPLQLTPINTLTVGIPSFILALRPSYERIKGNFLTNILKISVPGSITIIFDILLLQLIGRWFHLSHEEVSTMCVLLTGCVGFLVLYRVARPLDLRKKVMIYLLFATFLSCFLFFGGFFMYTTLFNRNVSFYLPLILGSRSIFKYISLIMGKIAHQLLKYKGRNKRS</sequence>
<name>N0DK63_9ENTE</name>
<feature type="transmembrane region" description="Helical" evidence="7">
    <location>
        <begin position="634"/>
        <end position="652"/>
    </location>
</feature>
<evidence type="ECO:0000256" key="3">
    <source>
        <dbReference type="ARBA" id="ARBA00022967"/>
    </source>
</evidence>
<feature type="transmembrane region" description="Helical" evidence="7">
    <location>
        <begin position="793"/>
        <end position="809"/>
    </location>
</feature>
<evidence type="ECO:0000256" key="5">
    <source>
        <dbReference type="ARBA" id="ARBA00023136"/>
    </source>
</evidence>
<dbReference type="InterPro" id="IPR008250">
    <property type="entry name" value="ATPase_P-typ_transduc_dom_A_sf"/>
</dbReference>
<feature type="transmembrane region" description="Helical" evidence="7">
    <location>
        <begin position="100"/>
        <end position="117"/>
    </location>
</feature>
<dbReference type="InterPro" id="IPR036412">
    <property type="entry name" value="HAD-like_sf"/>
</dbReference>
<feature type="transmembrane region" description="Helical" evidence="7">
    <location>
        <begin position="283"/>
        <end position="307"/>
    </location>
</feature>
<dbReference type="InterPro" id="IPR001757">
    <property type="entry name" value="P_typ_ATPase"/>
</dbReference>
<gene>
    <name evidence="9" type="primary">ctaM</name>
    <name evidence="10" type="ORF">DAT561_0470</name>
</gene>
<dbReference type="InterPro" id="IPR018303">
    <property type="entry name" value="ATPase_P-typ_P_site"/>
</dbReference>
<keyword evidence="2 7" id="KW-0812">Transmembrane</keyword>
<dbReference type="SUPFAM" id="SSF81660">
    <property type="entry name" value="Metal cation-transporting ATPase, ATP-binding domain N"/>
    <property type="match status" value="1"/>
</dbReference>
<dbReference type="Pfam" id="PF00702">
    <property type="entry name" value="Hydrolase"/>
    <property type="match status" value="1"/>
</dbReference>
<evidence type="ECO:0000256" key="1">
    <source>
        <dbReference type="ARBA" id="ARBA00004141"/>
    </source>
</evidence>
<dbReference type="Gene3D" id="2.70.150.10">
    <property type="entry name" value="Calcium-transporting ATPase, cytoplasmic transduction domain A"/>
    <property type="match status" value="1"/>
</dbReference>
<dbReference type="RefSeq" id="WP_015694652.1">
    <property type="nucleotide sequence ID" value="NZ_AP018492.1"/>
</dbReference>
<dbReference type="SFLD" id="SFLDG00002">
    <property type="entry name" value="C1.7:_P-type_atpase_like"/>
    <property type="match status" value="1"/>
</dbReference>
<dbReference type="GO" id="GO:0016020">
    <property type="term" value="C:membrane"/>
    <property type="evidence" value="ECO:0007669"/>
    <property type="project" value="UniProtKB-SubCell"/>
</dbReference>
<dbReference type="GeneID" id="57043030"/>
<feature type="transmembrane region" description="Helical" evidence="7">
    <location>
        <begin position="721"/>
        <end position="738"/>
    </location>
</feature>
<dbReference type="NCBIfam" id="TIGR01494">
    <property type="entry name" value="ATPase_P-type"/>
    <property type="match status" value="2"/>
</dbReference>
<feature type="transmembrane region" description="Helical" evidence="7">
    <location>
        <begin position="750"/>
        <end position="773"/>
    </location>
</feature>
<evidence type="ECO:0000313" key="10">
    <source>
        <dbReference type="EMBL" id="BBC60607.1"/>
    </source>
</evidence>
<dbReference type="InterPro" id="IPR023299">
    <property type="entry name" value="ATPase_P-typ_cyto_dom_N"/>
</dbReference>
<dbReference type="Gene3D" id="1.20.1110.10">
    <property type="entry name" value="Calcium-transporting ATPase, transmembrane domain"/>
    <property type="match status" value="1"/>
</dbReference>
<evidence type="ECO:0000259" key="8">
    <source>
        <dbReference type="Pfam" id="PF00122"/>
    </source>
</evidence>
<evidence type="ECO:0000256" key="7">
    <source>
        <dbReference type="SAM" id="Phobius"/>
    </source>
</evidence>
<evidence type="ECO:0000256" key="2">
    <source>
        <dbReference type="ARBA" id="ARBA00022692"/>
    </source>
</evidence>
<dbReference type="GO" id="GO:0005524">
    <property type="term" value="F:ATP binding"/>
    <property type="evidence" value="ECO:0007669"/>
    <property type="project" value="InterPro"/>
</dbReference>
<dbReference type="Proteomes" id="UP000269226">
    <property type="component" value="Chromosome"/>
</dbReference>
<dbReference type="SUPFAM" id="SSF56784">
    <property type="entry name" value="HAD-like"/>
    <property type="match status" value="1"/>
</dbReference>
<feature type="region of interest" description="Disordered" evidence="6">
    <location>
        <begin position="1"/>
        <end position="29"/>
    </location>
</feature>
<dbReference type="PROSITE" id="PS00154">
    <property type="entry name" value="ATPASE_E1_E2"/>
    <property type="match status" value="1"/>
</dbReference>
<dbReference type="InterPro" id="IPR059000">
    <property type="entry name" value="ATPase_P-type_domA"/>
</dbReference>
<dbReference type="PRINTS" id="PR00119">
    <property type="entry name" value="CATATPASE"/>
</dbReference>